<feature type="region of interest" description="Disordered" evidence="1">
    <location>
        <begin position="231"/>
        <end position="296"/>
    </location>
</feature>
<reference evidence="3" key="2">
    <citation type="submission" date="2023-04" db="EMBL/GenBank/DDBJ databases">
        <authorList>
            <person name="Sun J.-Q."/>
        </authorList>
    </citation>
    <scope>NUCLEOTIDE SEQUENCE</scope>
    <source>
        <strain evidence="3">CC-YY355</strain>
    </source>
</reference>
<dbReference type="EMBL" id="JARYGX010000030">
    <property type="protein sequence ID" value="MDH7454606.1"/>
    <property type="molecule type" value="Genomic_DNA"/>
</dbReference>
<dbReference type="InterPro" id="IPR035965">
    <property type="entry name" value="PAS-like_dom_sf"/>
</dbReference>
<dbReference type="Gene3D" id="3.30.450.20">
    <property type="entry name" value="PAS domain"/>
    <property type="match status" value="1"/>
</dbReference>
<dbReference type="InterPro" id="IPR000014">
    <property type="entry name" value="PAS"/>
</dbReference>
<evidence type="ECO:0000313" key="3">
    <source>
        <dbReference type="EMBL" id="MDH7454606.1"/>
    </source>
</evidence>
<accession>A0ABT6MVF3</accession>
<dbReference type="RefSeq" id="WP_280943834.1">
    <property type="nucleotide sequence ID" value="NZ_JARYGX010000030.1"/>
</dbReference>
<dbReference type="InterPro" id="IPR013656">
    <property type="entry name" value="PAS_4"/>
</dbReference>
<reference evidence="3" key="1">
    <citation type="journal article" date="2007" name="Int. J. Syst. Evol. Microbiol.">
        <title>Luteimonas composti sp. nov., a moderately thermophilic bacterium isolated from food waste.</title>
        <authorList>
            <person name="Young C.C."/>
            <person name="Kampfer P."/>
            <person name="Chen W.M."/>
            <person name="Yen W.S."/>
            <person name="Arun A.B."/>
            <person name="Lai W.A."/>
            <person name="Shen F.T."/>
            <person name="Rekha P.D."/>
            <person name="Lin K.Y."/>
            <person name="Chou J.H."/>
        </authorList>
    </citation>
    <scope>NUCLEOTIDE SEQUENCE</scope>
    <source>
        <strain evidence="3">CC-YY355</strain>
    </source>
</reference>
<dbReference type="SUPFAM" id="SSF55785">
    <property type="entry name" value="PYP-like sensor domain (PAS domain)"/>
    <property type="match status" value="2"/>
</dbReference>
<dbReference type="Pfam" id="PF08448">
    <property type="entry name" value="PAS_4"/>
    <property type="match status" value="1"/>
</dbReference>
<proteinExistence type="predicted"/>
<gene>
    <name evidence="3" type="ORF">QF205_16230</name>
</gene>
<feature type="domain" description="PAS" evidence="2">
    <location>
        <begin position="15"/>
        <end position="78"/>
    </location>
</feature>
<evidence type="ECO:0000313" key="4">
    <source>
        <dbReference type="Proteomes" id="UP001160550"/>
    </source>
</evidence>
<dbReference type="Proteomes" id="UP001160550">
    <property type="component" value="Unassembled WGS sequence"/>
</dbReference>
<name>A0ABT6MVF3_9GAMM</name>
<feature type="compositionally biased region" description="Low complexity" evidence="1">
    <location>
        <begin position="231"/>
        <end position="255"/>
    </location>
</feature>
<protein>
    <submittedName>
        <fullName evidence="3">PAS domain-containing protein</fullName>
    </submittedName>
</protein>
<keyword evidence="4" id="KW-1185">Reference proteome</keyword>
<feature type="domain" description="PAS" evidence="2">
    <location>
        <begin position="131"/>
        <end position="197"/>
    </location>
</feature>
<sequence>MTPSSSTPAATAPASALADAIALIGLPACLLRDDGTIGSANAAWCALRDPQAGTVQWPQLLHGHDCARVQAWLAAGDADTRIECRIVGTDGTPRWHLLAVHCCPPHGTRVCTATDIHALRQREERLRSRHAIQADMLNVSIDCIELIDLDGNLQHLNRAGCLALGVPEDSGFGMPWLPLLAEDVREAGEQALARARAGASARFAGRSVMPDGQVQLWDNLLTPLQDASGEIRGISASRARSPPSARPSGRCARARNGFRSPHGSAGSASGITTSPPTGCIATRPGTGSWDATRRGR</sequence>
<evidence type="ECO:0000256" key="1">
    <source>
        <dbReference type="SAM" id="MobiDB-lite"/>
    </source>
</evidence>
<comment type="caution">
    <text evidence="3">The sequence shown here is derived from an EMBL/GenBank/DDBJ whole genome shotgun (WGS) entry which is preliminary data.</text>
</comment>
<organism evidence="3 4">
    <name type="scientific">Luteimonas composti</name>
    <dbReference type="NCBI Taxonomy" id="398257"/>
    <lineage>
        <taxon>Bacteria</taxon>
        <taxon>Pseudomonadati</taxon>
        <taxon>Pseudomonadota</taxon>
        <taxon>Gammaproteobacteria</taxon>
        <taxon>Lysobacterales</taxon>
        <taxon>Lysobacteraceae</taxon>
        <taxon>Luteimonas</taxon>
    </lineage>
</organism>
<dbReference type="SMART" id="SM00091">
    <property type="entry name" value="PAS"/>
    <property type="match status" value="2"/>
</dbReference>
<evidence type="ECO:0000259" key="2">
    <source>
        <dbReference type="SMART" id="SM00091"/>
    </source>
</evidence>